<organism evidence="4 5">
    <name type="scientific">Kribbella aluminosa</name>
    <dbReference type="NCBI Taxonomy" id="416017"/>
    <lineage>
        <taxon>Bacteria</taxon>
        <taxon>Bacillati</taxon>
        <taxon>Actinomycetota</taxon>
        <taxon>Actinomycetes</taxon>
        <taxon>Propionibacteriales</taxon>
        <taxon>Kribbellaceae</taxon>
        <taxon>Kribbella</taxon>
    </lineage>
</organism>
<dbReference type="Pfam" id="PF14028">
    <property type="entry name" value="Lant_dehydr_C"/>
    <property type="match status" value="1"/>
</dbReference>
<dbReference type="Pfam" id="PF04738">
    <property type="entry name" value="Lant_dehydr_N"/>
    <property type="match status" value="1"/>
</dbReference>
<keyword evidence="5" id="KW-1185">Reference proteome</keyword>
<protein>
    <submittedName>
        <fullName evidence="4">Thiopeptide-type bacteriocin biosynthesis protein</fullName>
    </submittedName>
</protein>
<evidence type="ECO:0000259" key="2">
    <source>
        <dbReference type="Pfam" id="PF04738"/>
    </source>
</evidence>
<dbReference type="NCBIfam" id="TIGR03891">
    <property type="entry name" value="thiopep_ocin"/>
    <property type="match status" value="1"/>
</dbReference>
<comment type="caution">
    <text evidence="4">The sequence shown here is derived from an EMBL/GenBank/DDBJ whole genome shotgun (WGS) entry which is preliminary data.</text>
</comment>
<name>A0ABS4UNU0_9ACTN</name>
<evidence type="ECO:0000259" key="3">
    <source>
        <dbReference type="Pfam" id="PF14028"/>
    </source>
</evidence>
<evidence type="ECO:0000313" key="4">
    <source>
        <dbReference type="EMBL" id="MBP2353310.1"/>
    </source>
</evidence>
<proteinExistence type="predicted"/>
<feature type="domain" description="Lantibiotic dehydratase N-terminal" evidence="2">
    <location>
        <begin position="4"/>
        <end position="632"/>
    </location>
</feature>
<evidence type="ECO:0000313" key="5">
    <source>
        <dbReference type="Proteomes" id="UP000755585"/>
    </source>
</evidence>
<reference evidence="4 5" key="1">
    <citation type="submission" date="2021-03" db="EMBL/GenBank/DDBJ databases">
        <title>Sequencing the genomes of 1000 actinobacteria strains.</title>
        <authorList>
            <person name="Klenk H.-P."/>
        </authorList>
    </citation>
    <scope>NUCLEOTIDE SEQUENCE [LARGE SCALE GENOMIC DNA]</scope>
    <source>
        <strain evidence="4 5">DSM 18824</strain>
    </source>
</reference>
<dbReference type="InterPro" id="IPR023809">
    <property type="entry name" value="Thiopep_bacteriocin_synth_dom"/>
</dbReference>
<dbReference type="EMBL" id="JAGINT010000002">
    <property type="protein sequence ID" value="MBP2353310.1"/>
    <property type="molecule type" value="Genomic_DNA"/>
</dbReference>
<dbReference type="InterPro" id="IPR006827">
    <property type="entry name" value="Lant_deHydtase_N"/>
</dbReference>
<feature type="domain" description="Thiopeptide-type bacteriocin biosynthesis" evidence="3">
    <location>
        <begin position="705"/>
        <end position="956"/>
    </location>
</feature>
<gene>
    <name evidence="4" type="ORF">JOF29_004420</name>
</gene>
<sequence length="969" mass="105491">MWTDTAFTAAIFTATPDLTRRVKAILAGHEVRPRQVRSTVVSVLRYRLRASSRATPFGRFAGVAASSFGTATQVRIGDQHREVARIDATWLAAAISDLEQCADLSARLTIVLNNVATVRDGRLVIGLRQHPAAIDDRIEPAEVSVRYTPIIDLISRAAQKPIQRSDLCERIAERSPGTARSVIDTMLNQLVGQRILITSLRPPMTTLDPVAHVLAVLDEARADNISAIQDQVTHLRNAQPVPADSITSPAGAQMDLRAEAEVVLPRMVAAEIEQAAAALARLSPHPFGRPNWQSFHSRFLERYGIGAAVPLLELVNPDSGLGFPAGYRDSLHEPPAIRPTDRDQALLRLAQSAALQRRIEVVLDEATISELDSDRLGRAQWPRHAELALRVQAPTRESLDAGEFTMVVTGVFRAAGATAGRFLDLLDSSDRDRMTAAYGALQPLNAEATRVQVSCPPLYTETENVARSLPVLPTRLSISEHPTRDEAAMLGPGDLLVVGDAHRLYLWSKSLSQPVEPELFSAVEFTNFAHPLLRFVCELSSARAAGIGPFTWAAASQLPFLPRLTYQRTILSPARWNLVAADLPGPGSTWQEWREAAALWRTQLMVPDTVYLGSNDQRLQLDLNEPAHLHLLRAELDRRGRATLQEAPAATELGWIDGHAHEIVVPVATTRPRGWPVIPQRPTSPATDSLGPGRPGAHLPGSGQWLFCKLYSHPDRHSALLNTHLDRLLAAIPPDSSWWFLPYRDPDSHLRLRIRLTDPDSFGAVARAVGTWAEQLQQAGLLSTLQLDTYLPETGRFGHDQAMAAAEALFAADSTAARAQRAHLAKSGAAAPAALTAASLVDLAAAFAGDDSKGARWLIDHLTNEPLAAPARAVYDQALDLASPCQSALRQLPGGIEIIDAWLQRQAAVSAYRAVLDRCGWPPPDPVLASLLHLHCVRANGIAPESERLAHRLARTAALSQNARTEART</sequence>
<dbReference type="Proteomes" id="UP000755585">
    <property type="component" value="Unassembled WGS sequence"/>
</dbReference>
<dbReference type="RefSeq" id="WP_209696291.1">
    <property type="nucleotide sequence ID" value="NZ_BAAAVU010000001.1"/>
</dbReference>
<accession>A0ABS4UNU0</accession>
<feature type="region of interest" description="Disordered" evidence="1">
    <location>
        <begin position="674"/>
        <end position="694"/>
    </location>
</feature>
<evidence type="ECO:0000256" key="1">
    <source>
        <dbReference type="SAM" id="MobiDB-lite"/>
    </source>
</evidence>